<sequence>MAPRGKSRSDAQESESVDPAAGLLPAGLRDVLAPRAEWEAQASEKLLAGFARHGYVRVKPPLIEFEETLLAGSGVALAGQMFRVMDPVSQRMMGLRNDVTLQVARIAATRLRDAVRPLRMAYAGQVLRVRGSQLRPERQFAQAGFELIGSDALAADVETGVLAAEAVAALGVPGLSLDITQPQLAPTITEAHGLDPKAARAARRALDRKDAAELKAVGGAAAPTLLKLLELAGPARRALDGLKALKLPDAAAKIVADLDALVREVSAAAPDLLVTLDPGEFRGFEYHTGIAFSLFARNVRGELGRGGRYTTPAGEPATGFTLYLDSVMRALPAQPVPPMVYLPHGTPRSTGAELRRQGHATWAALNPEAGDLKKAAKAAGCSHVWDGTAVRPV</sequence>
<keyword evidence="8" id="KW-0028">Amino-acid biosynthesis</keyword>
<evidence type="ECO:0000256" key="6">
    <source>
        <dbReference type="ARBA" id="ARBA00022490"/>
    </source>
</evidence>
<comment type="caution">
    <text evidence="10">The sequence shown here is derived from an EMBL/GenBank/DDBJ whole genome shotgun (WGS) entry which is preliminary data.</text>
</comment>
<dbReference type="HAMAP" id="MF_00125">
    <property type="entry name" value="HisZ"/>
    <property type="match status" value="1"/>
</dbReference>
<keyword evidence="10" id="KW-0808">Transferase</keyword>
<keyword evidence="10" id="KW-0328">Glycosyltransferase</keyword>
<keyword evidence="6 8" id="KW-0963">Cytoplasm</keyword>
<reference evidence="11" key="1">
    <citation type="journal article" date="2019" name="Int. J. Syst. Evol. Microbiol.">
        <title>The Global Catalogue of Microorganisms (GCM) 10K type strain sequencing project: providing services to taxonomists for standard genome sequencing and annotation.</title>
        <authorList>
            <consortium name="The Broad Institute Genomics Platform"/>
            <consortium name="The Broad Institute Genome Sequencing Center for Infectious Disease"/>
            <person name="Wu L."/>
            <person name="Ma J."/>
        </authorList>
    </citation>
    <scope>NUCLEOTIDE SEQUENCE [LARGE SCALE GENOMIC DNA]</scope>
    <source>
        <strain evidence="11">KCTC 42182</strain>
    </source>
</reference>
<gene>
    <name evidence="8" type="primary">hisZ</name>
    <name evidence="10" type="ORF">ACFOOQ_06395</name>
</gene>
<dbReference type="RefSeq" id="WP_379723208.1">
    <property type="nucleotide sequence ID" value="NZ_JBHRYJ010000001.1"/>
</dbReference>
<evidence type="ECO:0000256" key="3">
    <source>
        <dbReference type="ARBA" id="ARBA00005539"/>
    </source>
</evidence>
<evidence type="ECO:0000313" key="11">
    <source>
        <dbReference type="Proteomes" id="UP001595711"/>
    </source>
</evidence>
<keyword evidence="8" id="KW-0368">Histidine biosynthesis</keyword>
<comment type="subunit">
    <text evidence="4 8">Heteromultimer composed of HisG and HisZ subunits.</text>
</comment>
<comment type="function">
    <text evidence="7 8">Required for the first step of histidine biosynthesis. May allow the feedback regulation of ATP phosphoribosyltransferase activity by histidine.</text>
</comment>
<dbReference type="EMBL" id="JBHRYJ010000001">
    <property type="protein sequence ID" value="MFC3675163.1"/>
    <property type="molecule type" value="Genomic_DNA"/>
</dbReference>
<comment type="miscellaneous">
    <text evidence="8">This function is generally fulfilled by the C-terminal part of HisG, which is missing in some bacteria such as this one.</text>
</comment>
<keyword evidence="11" id="KW-1185">Reference proteome</keyword>
<proteinExistence type="inferred from homology"/>
<feature type="domain" description="Class II Histidinyl-tRNA synthetase (HisRS)-like catalytic core" evidence="9">
    <location>
        <begin position="27"/>
        <end position="327"/>
    </location>
</feature>
<dbReference type="Proteomes" id="UP001595711">
    <property type="component" value="Unassembled WGS sequence"/>
</dbReference>
<dbReference type="InterPro" id="IPR004516">
    <property type="entry name" value="HisRS/HisZ"/>
</dbReference>
<evidence type="ECO:0000256" key="8">
    <source>
        <dbReference type="HAMAP-Rule" id="MF_00125"/>
    </source>
</evidence>
<protein>
    <recommendedName>
        <fullName evidence="5 8">ATP phosphoribosyltransferase regulatory subunit</fullName>
    </recommendedName>
</protein>
<evidence type="ECO:0000256" key="5">
    <source>
        <dbReference type="ARBA" id="ARBA00020397"/>
    </source>
</evidence>
<comment type="similarity">
    <text evidence="3 8">Belongs to the class-II aminoacyl-tRNA synthetase family. HisZ subfamily.</text>
</comment>
<evidence type="ECO:0000256" key="1">
    <source>
        <dbReference type="ARBA" id="ARBA00004496"/>
    </source>
</evidence>
<evidence type="ECO:0000256" key="2">
    <source>
        <dbReference type="ARBA" id="ARBA00004667"/>
    </source>
</evidence>
<organism evidence="10 11">
    <name type="scientific">Ferrovibrio xuzhouensis</name>
    <dbReference type="NCBI Taxonomy" id="1576914"/>
    <lineage>
        <taxon>Bacteria</taxon>
        <taxon>Pseudomonadati</taxon>
        <taxon>Pseudomonadota</taxon>
        <taxon>Alphaproteobacteria</taxon>
        <taxon>Rhodospirillales</taxon>
        <taxon>Rhodospirillaceae</taxon>
        <taxon>Ferrovibrio</taxon>
    </lineage>
</organism>
<evidence type="ECO:0000256" key="7">
    <source>
        <dbReference type="ARBA" id="ARBA00025246"/>
    </source>
</evidence>
<comment type="subcellular location">
    <subcellularLocation>
        <location evidence="1 8">Cytoplasm</location>
    </subcellularLocation>
</comment>
<dbReference type="PANTHER" id="PTHR43707:SF1">
    <property type="entry name" value="HISTIDINE--TRNA LIGASE, MITOCHONDRIAL-RELATED"/>
    <property type="match status" value="1"/>
</dbReference>
<dbReference type="Pfam" id="PF13393">
    <property type="entry name" value="tRNA-synt_His"/>
    <property type="match status" value="1"/>
</dbReference>
<accession>A0ABV7VG52</accession>
<dbReference type="PANTHER" id="PTHR43707">
    <property type="entry name" value="HISTIDYL-TRNA SYNTHETASE"/>
    <property type="match status" value="1"/>
</dbReference>
<evidence type="ECO:0000256" key="4">
    <source>
        <dbReference type="ARBA" id="ARBA00011496"/>
    </source>
</evidence>
<dbReference type="GO" id="GO:0016757">
    <property type="term" value="F:glycosyltransferase activity"/>
    <property type="evidence" value="ECO:0007669"/>
    <property type="project" value="UniProtKB-KW"/>
</dbReference>
<dbReference type="InterPro" id="IPR041715">
    <property type="entry name" value="HisRS-like_core"/>
</dbReference>
<evidence type="ECO:0000313" key="10">
    <source>
        <dbReference type="EMBL" id="MFC3675163.1"/>
    </source>
</evidence>
<dbReference type="SUPFAM" id="SSF55681">
    <property type="entry name" value="Class II aaRS and biotin synthetases"/>
    <property type="match status" value="1"/>
</dbReference>
<dbReference type="Gene3D" id="3.30.930.10">
    <property type="entry name" value="Bira Bifunctional Protein, Domain 2"/>
    <property type="match status" value="1"/>
</dbReference>
<dbReference type="InterPro" id="IPR045864">
    <property type="entry name" value="aa-tRNA-synth_II/BPL/LPL"/>
</dbReference>
<comment type="pathway">
    <text evidence="2 8">Amino-acid biosynthesis; L-histidine biosynthesis; L-histidine from 5-phospho-alpha-D-ribose 1-diphosphate: step 1/9.</text>
</comment>
<name>A0ABV7VG52_9PROT</name>
<evidence type="ECO:0000259" key="9">
    <source>
        <dbReference type="Pfam" id="PF13393"/>
    </source>
</evidence>
<dbReference type="InterPro" id="IPR004517">
    <property type="entry name" value="HisZ"/>
</dbReference>